<evidence type="ECO:0000259" key="4">
    <source>
        <dbReference type="Pfam" id="PF07992"/>
    </source>
</evidence>
<reference evidence="5 6" key="1">
    <citation type="submission" date="2016-09" db="EMBL/GenBank/DDBJ databases">
        <title>Complete genome sequence of microbes from the polar regions.</title>
        <authorList>
            <person name="Liao L."/>
            <person name="Chen B."/>
        </authorList>
    </citation>
    <scope>NUCLEOTIDE SEQUENCE [LARGE SCALE GENOMIC DNA]</scope>
    <source>
        <strain evidence="5 6">ZS314</strain>
    </source>
</reference>
<comment type="catalytic activity">
    <reaction evidence="3">
        <text>[thioredoxin]-dithiol + NADP(+) = [thioredoxin]-disulfide + NADPH + H(+)</text>
        <dbReference type="Rhea" id="RHEA:20345"/>
        <dbReference type="Rhea" id="RHEA-COMP:10698"/>
        <dbReference type="Rhea" id="RHEA-COMP:10700"/>
        <dbReference type="ChEBI" id="CHEBI:15378"/>
        <dbReference type="ChEBI" id="CHEBI:29950"/>
        <dbReference type="ChEBI" id="CHEBI:50058"/>
        <dbReference type="ChEBI" id="CHEBI:57783"/>
        <dbReference type="ChEBI" id="CHEBI:58349"/>
        <dbReference type="EC" id="1.8.1.9"/>
    </reaction>
</comment>
<dbReference type="RefSeq" id="WP_161887143.1">
    <property type="nucleotide sequence ID" value="NZ_CP017146.1"/>
</dbReference>
<evidence type="ECO:0000256" key="2">
    <source>
        <dbReference type="ARBA" id="ARBA00023002"/>
    </source>
</evidence>
<evidence type="ECO:0000256" key="3">
    <source>
        <dbReference type="ARBA" id="ARBA00048132"/>
    </source>
</evidence>
<dbReference type="KEGG" id="mant:BHD05_14950"/>
<dbReference type="Pfam" id="PF07992">
    <property type="entry name" value="Pyr_redox_2"/>
    <property type="match status" value="1"/>
</dbReference>
<dbReference type="Proteomes" id="UP000464507">
    <property type="component" value="Chromosome"/>
</dbReference>
<dbReference type="AlphaFoldDB" id="A0A7L5AQU8"/>
<organism evidence="5 6">
    <name type="scientific">Marisediminicola antarctica</name>
    <dbReference type="NCBI Taxonomy" id="674079"/>
    <lineage>
        <taxon>Bacteria</taxon>
        <taxon>Bacillati</taxon>
        <taxon>Actinomycetota</taxon>
        <taxon>Actinomycetes</taxon>
        <taxon>Micrococcales</taxon>
        <taxon>Microbacteriaceae</taxon>
        <taxon>Marisediminicola</taxon>
    </lineage>
</organism>
<keyword evidence="6" id="KW-1185">Reference proteome</keyword>
<dbReference type="OrthoDB" id="9786503at2"/>
<dbReference type="SUPFAM" id="SSF51905">
    <property type="entry name" value="FAD/NAD(P)-binding domain"/>
    <property type="match status" value="1"/>
</dbReference>
<dbReference type="InterPro" id="IPR050097">
    <property type="entry name" value="Ferredoxin-NADP_redctase_2"/>
</dbReference>
<keyword evidence="2" id="KW-0560">Oxidoreductase</keyword>
<dbReference type="GO" id="GO:0004791">
    <property type="term" value="F:thioredoxin-disulfide reductase (NADPH) activity"/>
    <property type="evidence" value="ECO:0007669"/>
    <property type="project" value="UniProtKB-EC"/>
</dbReference>
<feature type="domain" description="FAD/NAD(P)-binding" evidence="4">
    <location>
        <begin position="14"/>
        <end position="298"/>
    </location>
</feature>
<protein>
    <submittedName>
        <fullName evidence="5">Pyridine nucleotide-disulfide oxidoreductase</fullName>
    </submittedName>
</protein>
<evidence type="ECO:0000313" key="5">
    <source>
        <dbReference type="EMBL" id="QHO70749.1"/>
    </source>
</evidence>
<gene>
    <name evidence="5" type="ORF">BHD05_14950</name>
</gene>
<name>A0A7L5AQU8_9MICO</name>
<dbReference type="EMBL" id="CP017146">
    <property type="protein sequence ID" value="QHO70749.1"/>
    <property type="molecule type" value="Genomic_DNA"/>
</dbReference>
<keyword evidence="1" id="KW-0285">Flavoprotein</keyword>
<proteinExistence type="predicted"/>
<dbReference type="PRINTS" id="PR00469">
    <property type="entry name" value="PNDRDTASEII"/>
</dbReference>
<dbReference type="InterPro" id="IPR036188">
    <property type="entry name" value="FAD/NAD-bd_sf"/>
</dbReference>
<dbReference type="InterPro" id="IPR023753">
    <property type="entry name" value="FAD/NAD-binding_dom"/>
</dbReference>
<evidence type="ECO:0000313" key="6">
    <source>
        <dbReference type="Proteomes" id="UP000464507"/>
    </source>
</evidence>
<evidence type="ECO:0000256" key="1">
    <source>
        <dbReference type="ARBA" id="ARBA00022630"/>
    </source>
</evidence>
<dbReference type="Gene3D" id="3.50.50.60">
    <property type="entry name" value="FAD/NAD(P)-binding domain"/>
    <property type="match status" value="2"/>
</dbReference>
<dbReference type="PRINTS" id="PR00368">
    <property type="entry name" value="FADPNR"/>
</dbReference>
<accession>A0A7L5AQU8</accession>
<sequence length="320" mass="33941">MTRDTVPETTDGLYDVAVIGAGPGGLSAALNLVRARRRTIVLDGNRPRNAATFHSHGFITRDGVSPLELRGLAREELKEYPNYEYHQTMVASVAQTDEGFLVATKGPGFTTTEFRARTIVIATGVSELMPALPTLRAFYGTSIHSCIECDGYEERDKAIAILGDTDDLAERAILASQWSSDVIVFAGATGGVTDDEESELAARGIRVDRRTVVDVVGDRTGLTGILLDDGETVARDAAFVRPIYEPRLGYLESLGLVRAGDGYLAVDAEGRTSLTGVYAAGDSASPGPRQLIVAAGQGARVASALNRDLLSVRPAVTVTG</sequence>
<dbReference type="PANTHER" id="PTHR48105">
    <property type="entry name" value="THIOREDOXIN REDUCTASE 1-RELATED-RELATED"/>
    <property type="match status" value="1"/>
</dbReference>